<protein>
    <submittedName>
        <fullName evidence="1">Cyclic nucleotide-gated ion channel 1</fullName>
    </submittedName>
</protein>
<comment type="caution">
    <text evidence="1">The sequence shown here is derived from an EMBL/GenBank/DDBJ whole genome shotgun (WGS) entry which is preliminary data.</text>
</comment>
<evidence type="ECO:0000313" key="1">
    <source>
        <dbReference type="EMBL" id="KAH9770612.1"/>
    </source>
</evidence>
<evidence type="ECO:0000313" key="2">
    <source>
        <dbReference type="Proteomes" id="UP000829398"/>
    </source>
</evidence>
<name>A0ACB8LAR5_CITSI</name>
<organism evidence="1 2">
    <name type="scientific">Citrus sinensis</name>
    <name type="common">Sweet orange</name>
    <name type="synonym">Citrus aurantium var. sinensis</name>
    <dbReference type="NCBI Taxonomy" id="2711"/>
    <lineage>
        <taxon>Eukaryota</taxon>
        <taxon>Viridiplantae</taxon>
        <taxon>Streptophyta</taxon>
        <taxon>Embryophyta</taxon>
        <taxon>Tracheophyta</taxon>
        <taxon>Spermatophyta</taxon>
        <taxon>Magnoliopsida</taxon>
        <taxon>eudicotyledons</taxon>
        <taxon>Gunneridae</taxon>
        <taxon>Pentapetalae</taxon>
        <taxon>rosids</taxon>
        <taxon>malvids</taxon>
        <taxon>Sapindales</taxon>
        <taxon>Rutaceae</taxon>
        <taxon>Aurantioideae</taxon>
        <taxon>Citrus</taxon>
    </lineage>
</organism>
<sequence length="822" mass="93967">MPLYYWGEALASTTYLINRTPLSSLGFQTPFQVLNKAIISPNVLNLPPHVFGCGAFVHLPQQDKLSPRALHCVFVGKYALDLLYETRMSACQPIDTPIEEGLKFCITPDQVPVDKGRYQRLIGRLMYLSHTRPDLAYALSVVNWAESASDRRSTLGYFTFVGGNLVTWRSKKQHVVARSSAEAEYRGIALGGLQLEEGRTGPPSGERRDGTCLFWENVRNSCSRAKNCIAPIATFLIFILSLPAVSYLTAGLISVALFLVAMLSLVMFLQILVPIYWRFAVGEKTFISLRMIAITLDPFFFYIPVLNNQNKCFQLDRNLGITATVLRSFIDLHKLPRIIHLIYVELCGNKEEVKKSAYATARLWIFFLIDILAVLPIPQVLVMLVKSHRMSGRKFLFSMTFFLLQYVLRVIRTYGLLTKNDSTWAIVSFNLFLYMHGGHVFGALWYFLAIEKVTACWKKTCINHHIRCSSRSFYCDDSLRDYKFLDEFCPITTGNKTNYDFGLFEDALQSGIVGVTDFPQKFLHCLRWGLQNLSAFGQNLEASTDILDNIFAICMTNFGVVLFVFLIGKMQSDTERSRSREQKLKEIKQGPSFGRLSSRLQQKIKNYKQQNWIDDKHADVVNLVNNLPQGLRSQVKGELGTELLRNVKEFERWGEKELVDLSDCLNPVFFTDRTRIFREGDPIDEMVFVLEGKLWSHSARNVTIATSSDGHNGKKDYLRYGDFCGEELIAWAQQKVDNPSSSNLPISTTTIQALTEVEGFYLLASDLKNAFIEHRRYQIVRAVRLIQTFWRFRRILRFKMNQRRSINLENSGDVAFTTNQTS</sequence>
<dbReference type="EMBL" id="CM039173">
    <property type="protein sequence ID" value="KAH9770612.1"/>
    <property type="molecule type" value="Genomic_DNA"/>
</dbReference>
<reference evidence="2" key="1">
    <citation type="journal article" date="2023" name="Hortic. Res.">
        <title>A chromosome-level phased genome enabling allele-level studies in sweet orange: a case study on citrus Huanglongbing tolerance.</title>
        <authorList>
            <person name="Wu B."/>
            <person name="Yu Q."/>
            <person name="Deng Z."/>
            <person name="Duan Y."/>
            <person name="Luo F."/>
            <person name="Gmitter F. Jr."/>
        </authorList>
    </citation>
    <scope>NUCLEOTIDE SEQUENCE [LARGE SCALE GENOMIC DNA]</scope>
    <source>
        <strain evidence="2">cv. Valencia</strain>
    </source>
</reference>
<dbReference type="Proteomes" id="UP000829398">
    <property type="component" value="Chromosome 4"/>
</dbReference>
<accession>A0ACB8LAR5</accession>
<keyword evidence="2" id="KW-1185">Reference proteome</keyword>
<proteinExistence type="predicted"/>
<gene>
    <name evidence="1" type="ORF">KPL71_012432</name>
</gene>